<organism evidence="6 7">
    <name type="scientific">Coccomyxa subellipsoidea (strain C-169)</name>
    <name type="common">Green microalga</name>
    <dbReference type="NCBI Taxonomy" id="574566"/>
    <lineage>
        <taxon>Eukaryota</taxon>
        <taxon>Viridiplantae</taxon>
        <taxon>Chlorophyta</taxon>
        <taxon>core chlorophytes</taxon>
        <taxon>Trebouxiophyceae</taxon>
        <taxon>Trebouxiophyceae incertae sedis</taxon>
        <taxon>Coccomyxaceae</taxon>
        <taxon>Coccomyxa</taxon>
        <taxon>Coccomyxa subellipsoidea</taxon>
    </lineage>
</organism>
<dbReference type="InterPro" id="IPR011705">
    <property type="entry name" value="BACK"/>
</dbReference>
<dbReference type="GeneID" id="17038176"/>
<evidence type="ECO:0000256" key="1">
    <source>
        <dbReference type="ARBA" id="ARBA00004906"/>
    </source>
</evidence>
<keyword evidence="7" id="KW-1185">Reference proteome</keyword>
<dbReference type="KEGG" id="csl:COCSUDRAFT_67529"/>
<feature type="domain" description="BTB" evidence="5">
    <location>
        <begin position="85"/>
        <end position="152"/>
    </location>
</feature>
<comment type="pathway">
    <text evidence="1">Protein modification; protein ubiquitination.</text>
</comment>
<dbReference type="PANTHER" id="PTHR24412">
    <property type="entry name" value="KELCH PROTEIN"/>
    <property type="match status" value="1"/>
</dbReference>
<keyword evidence="2" id="KW-0880">Kelch repeat</keyword>
<evidence type="ECO:0000256" key="3">
    <source>
        <dbReference type="ARBA" id="ARBA00022737"/>
    </source>
</evidence>
<dbReference type="PROSITE" id="PS50097">
    <property type="entry name" value="BTB"/>
    <property type="match status" value="1"/>
</dbReference>
<evidence type="ECO:0000259" key="5">
    <source>
        <dbReference type="PROSITE" id="PS50097"/>
    </source>
</evidence>
<dbReference type="STRING" id="574566.I0YP81"/>
<dbReference type="RefSeq" id="XP_005644744.1">
    <property type="nucleotide sequence ID" value="XM_005644687.1"/>
</dbReference>
<dbReference type="Pfam" id="PF00651">
    <property type="entry name" value="BTB"/>
    <property type="match status" value="1"/>
</dbReference>
<dbReference type="SMART" id="SM00225">
    <property type="entry name" value="BTB"/>
    <property type="match status" value="1"/>
</dbReference>
<dbReference type="InterPro" id="IPR011333">
    <property type="entry name" value="SKP1/BTB/POZ_sf"/>
</dbReference>
<reference evidence="6 7" key="1">
    <citation type="journal article" date="2012" name="Genome Biol.">
        <title>The genome of the polar eukaryotic microalga coccomyxa subellipsoidea reveals traits of cold adaptation.</title>
        <authorList>
            <person name="Blanc G."/>
            <person name="Agarkova I."/>
            <person name="Grimwood J."/>
            <person name="Kuo A."/>
            <person name="Brueggeman A."/>
            <person name="Dunigan D."/>
            <person name="Gurnon J."/>
            <person name="Ladunga I."/>
            <person name="Lindquist E."/>
            <person name="Lucas S."/>
            <person name="Pangilinan J."/>
            <person name="Proschold T."/>
            <person name="Salamov A."/>
            <person name="Schmutz J."/>
            <person name="Weeks D."/>
            <person name="Yamada T."/>
            <person name="Claverie J.M."/>
            <person name="Grigoriev I."/>
            <person name="Van Etten J."/>
            <person name="Lomsadze A."/>
            <person name="Borodovsky M."/>
        </authorList>
    </citation>
    <scope>NUCLEOTIDE SEQUENCE [LARGE SCALE GENOMIC DNA]</scope>
    <source>
        <strain evidence="6 7">C-169</strain>
    </source>
</reference>
<evidence type="ECO:0000313" key="6">
    <source>
        <dbReference type="EMBL" id="EIE20200.1"/>
    </source>
</evidence>
<accession>I0YP81</accession>
<protein>
    <recommendedName>
        <fullName evidence="5">BTB domain-containing protein</fullName>
    </recommendedName>
</protein>
<dbReference type="SMART" id="SM00875">
    <property type="entry name" value="BACK"/>
    <property type="match status" value="1"/>
</dbReference>
<gene>
    <name evidence="6" type="ORF">COCSUDRAFT_67529</name>
</gene>
<evidence type="ECO:0000256" key="4">
    <source>
        <dbReference type="SAM" id="MobiDB-lite"/>
    </source>
</evidence>
<dbReference type="OrthoDB" id="45365at2759"/>
<name>I0YP81_COCSC</name>
<dbReference type="EMBL" id="AGSI01000016">
    <property type="protein sequence ID" value="EIE20200.1"/>
    <property type="molecule type" value="Genomic_DNA"/>
</dbReference>
<dbReference type="InterPro" id="IPR000210">
    <property type="entry name" value="BTB/POZ_dom"/>
</dbReference>
<dbReference type="SUPFAM" id="SSF54695">
    <property type="entry name" value="POZ domain"/>
    <property type="match status" value="1"/>
</dbReference>
<sequence length="427" mass="47263">MDRDQPMYESQMLARARASPDPVAFLNARFHVRNLPKPKVDRENQMDAVTGAGGKHEKVVKLPGRVANPRRLQLWESLSSNKTLFDVCLRASDREVDCNSLLLAEESVFFTAKFSNPDFGGSSRLVELQDVDGDTLETVVAALLTATIKLDRDNIERFLHCADMLQARTSAVLDAWQLSAVKDACCLYMSDCLDEDSAAATLSLAAKYSCDGLQAHTQQYIVAKFHSMRPDALKECTRAVLWDLISRDDLSLHSELQVLTAITVWCNHNGAEAFMQLLPAVRVENLSAYELQIMSQHGMVLEHPAAVEQLQAALAASHSPDSPPRGLTPGPRKMRSVVTTTPSCSREAAFVRERRPPLCLGAGRLVARGIEGPLERYREAQRARICDLPMRVEAGPEAALVLSEDEAEEAAGGQGRRMVRRRVAFRR</sequence>
<dbReference type="PANTHER" id="PTHR24412:SF489">
    <property type="entry name" value="RING FINGER DOMAIN AND KELCH REPEAT-CONTAINING PROTEIN DDB_G0271372"/>
    <property type="match status" value="1"/>
</dbReference>
<dbReference type="Gene3D" id="1.25.40.420">
    <property type="match status" value="1"/>
</dbReference>
<dbReference type="AlphaFoldDB" id="I0YP81"/>
<proteinExistence type="predicted"/>
<dbReference type="eggNOG" id="KOG4441">
    <property type="taxonomic scope" value="Eukaryota"/>
</dbReference>
<feature type="region of interest" description="Disordered" evidence="4">
    <location>
        <begin position="313"/>
        <end position="336"/>
    </location>
</feature>
<evidence type="ECO:0000256" key="2">
    <source>
        <dbReference type="ARBA" id="ARBA00022441"/>
    </source>
</evidence>
<dbReference type="Gene3D" id="3.30.710.10">
    <property type="entry name" value="Potassium Channel Kv1.1, Chain A"/>
    <property type="match status" value="1"/>
</dbReference>
<comment type="caution">
    <text evidence="6">The sequence shown here is derived from an EMBL/GenBank/DDBJ whole genome shotgun (WGS) entry which is preliminary data.</text>
</comment>
<dbReference type="Pfam" id="PF07707">
    <property type="entry name" value="BACK"/>
    <property type="match status" value="1"/>
</dbReference>
<keyword evidence="3" id="KW-0677">Repeat</keyword>
<evidence type="ECO:0000313" key="7">
    <source>
        <dbReference type="Proteomes" id="UP000007264"/>
    </source>
</evidence>
<dbReference type="Proteomes" id="UP000007264">
    <property type="component" value="Unassembled WGS sequence"/>
</dbReference>